<dbReference type="GO" id="GO:0016757">
    <property type="term" value="F:glycosyltransferase activity"/>
    <property type="evidence" value="ECO:0007669"/>
    <property type="project" value="TreeGrafter"/>
</dbReference>
<evidence type="ECO:0000313" key="4">
    <source>
        <dbReference type="Proteomes" id="UP000596074"/>
    </source>
</evidence>
<dbReference type="Gene3D" id="3.40.50.2000">
    <property type="entry name" value="Glycogen Phosphorylase B"/>
    <property type="match status" value="2"/>
</dbReference>
<dbReference type="AlphaFoldDB" id="A0A9X7YN43"/>
<dbReference type="KEGG" id="vcw:GJQ55_02165"/>
<evidence type="ECO:0000259" key="2">
    <source>
        <dbReference type="Pfam" id="PF13439"/>
    </source>
</evidence>
<dbReference type="Pfam" id="PF13692">
    <property type="entry name" value="Glyco_trans_1_4"/>
    <property type="match status" value="1"/>
</dbReference>
<dbReference type="InterPro" id="IPR028098">
    <property type="entry name" value="Glyco_trans_4-like_N"/>
</dbReference>
<dbReference type="PANTHER" id="PTHR45947:SF3">
    <property type="entry name" value="SULFOQUINOVOSYL TRANSFERASE SQD2"/>
    <property type="match status" value="1"/>
</dbReference>
<evidence type="ECO:0000256" key="1">
    <source>
        <dbReference type="SAM" id="MobiDB-lite"/>
    </source>
</evidence>
<dbReference type="InterPro" id="IPR050194">
    <property type="entry name" value="Glycosyltransferase_grp1"/>
</dbReference>
<protein>
    <submittedName>
        <fullName evidence="3">Glycosyltransferase</fullName>
    </submittedName>
</protein>
<dbReference type="EMBL" id="CP046056">
    <property type="protein sequence ID" value="QQD23354.1"/>
    <property type="molecule type" value="Genomic_DNA"/>
</dbReference>
<feature type="region of interest" description="Disordered" evidence="1">
    <location>
        <begin position="382"/>
        <end position="404"/>
    </location>
</feature>
<organism evidence="3 4">
    <name type="scientific">Venatoribacter cucullus</name>
    <dbReference type="NCBI Taxonomy" id="2661630"/>
    <lineage>
        <taxon>Bacteria</taxon>
        <taxon>Pseudomonadati</taxon>
        <taxon>Pseudomonadota</taxon>
        <taxon>Gammaproteobacteria</taxon>
        <taxon>Oceanospirillales</taxon>
        <taxon>Oceanospirillaceae</taxon>
        <taxon>Venatoribacter</taxon>
    </lineage>
</organism>
<name>A0A9X7YN43_9GAMM</name>
<reference evidence="3 4" key="1">
    <citation type="submission" date="2019-11" db="EMBL/GenBank/DDBJ databases">
        <title>Venatorbacter sp. nov. a predator of Campylobacter and other Gram-negative bacteria.</title>
        <authorList>
            <person name="Saeedi A."/>
            <person name="Cummings N.J."/>
            <person name="Connerton I.F."/>
            <person name="Connerton P.L."/>
        </authorList>
    </citation>
    <scope>NUCLEOTIDE SEQUENCE [LARGE SCALE GENOMIC DNA]</scope>
    <source>
        <strain evidence="3">XL5</strain>
    </source>
</reference>
<dbReference type="CDD" id="cd03814">
    <property type="entry name" value="GT4-like"/>
    <property type="match status" value="1"/>
</dbReference>
<keyword evidence="4" id="KW-1185">Reference proteome</keyword>
<dbReference type="Proteomes" id="UP000596074">
    <property type="component" value="Chromosome"/>
</dbReference>
<sequence>MTIPDQLHRVTIVSETFAPEINGVANTLSHLVQGLRQLGIKVQLIRPAQTGERSGSGADALTDAIQRLPGLPIPGYASLRFGLPLGRRIRKALQQFRPQAVYVATEGPLGLAALQAARRCQLPVISGFHTNFHQYFAHYRLGFLTGLAWRYLRWFHNRTSATLVPTRQQAAQLQQAGFRNVQRLARGVNSELFHPSRRSEALRRQWGARPDDLVLLYVGRIAAEKNLQLALATWRRLRATDERVRLVLVGDGPALAAIRSQHPEVICCGSRRGEELAQHYASGDVFLFPSKTDTFGNVVTEAMASGLALVSFDYAAGQEHVRHLHNGMLAPFADEEAFIRCAGELAERPNLQQQMRAAARAEAETIRWDHIVDEFIQRLQGAAPGVKDHESEQNAARPKRAAVQ</sequence>
<feature type="domain" description="Glycosyltransferase subfamily 4-like N-terminal" evidence="2">
    <location>
        <begin position="21"/>
        <end position="191"/>
    </location>
</feature>
<gene>
    <name evidence="3" type="ORF">GJQ55_02165</name>
</gene>
<dbReference type="Pfam" id="PF13439">
    <property type="entry name" value="Glyco_transf_4"/>
    <property type="match status" value="1"/>
</dbReference>
<dbReference type="PANTHER" id="PTHR45947">
    <property type="entry name" value="SULFOQUINOVOSYL TRANSFERASE SQD2"/>
    <property type="match status" value="1"/>
</dbReference>
<dbReference type="SUPFAM" id="SSF53756">
    <property type="entry name" value="UDP-Glycosyltransferase/glycogen phosphorylase"/>
    <property type="match status" value="1"/>
</dbReference>
<proteinExistence type="predicted"/>
<dbReference type="RefSeq" id="WP_228345879.1">
    <property type="nucleotide sequence ID" value="NZ_CP046056.1"/>
</dbReference>
<evidence type="ECO:0000313" key="3">
    <source>
        <dbReference type="EMBL" id="QQD23354.1"/>
    </source>
</evidence>
<accession>A0A9X7YN43</accession>